<gene>
    <name evidence="2" type="ORF">Pta02_65090</name>
</gene>
<sequence length="105" mass="11196">MAIGVVLMSGVVTVDRARWLGFRWRRHGLAGRSRESTLDDLLLLGVQDSRQAGAKQSLIQRTDGIPTDSSPTDGASAGDTRADSTRTDGTRTTSVADAISARAPW</sequence>
<reference evidence="2" key="1">
    <citation type="submission" date="2021-01" db="EMBL/GenBank/DDBJ databases">
        <title>Whole genome shotgun sequence of Planobispora takensis NBRC 109077.</title>
        <authorList>
            <person name="Komaki H."/>
            <person name="Tamura T."/>
        </authorList>
    </citation>
    <scope>NUCLEOTIDE SEQUENCE</scope>
    <source>
        <strain evidence="2">NBRC 109077</strain>
    </source>
</reference>
<name>A0A8J3T4X3_9ACTN</name>
<evidence type="ECO:0000256" key="1">
    <source>
        <dbReference type="SAM" id="MobiDB-lite"/>
    </source>
</evidence>
<proteinExistence type="predicted"/>
<organism evidence="2 3">
    <name type="scientific">Planobispora takensis</name>
    <dbReference type="NCBI Taxonomy" id="1367882"/>
    <lineage>
        <taxon>Bacteria</taxon>
        <taxon>Bacillati</taxon>
        <taxon>Actinomycetota</taxon>
        <taxon>Actinomycetes</taxon>
        <taxon>Streptosporangiales</taxon>
        <taxon>Streptosporangiaceae</taxon>
        <taxon>Planobispora</taxon>
    </lineage>
</organism>
<comment type="caution">
    <text evidence="2">The sequence shown here is derived from an EMBL/GenBank/DDBJ whole genome shotgun (WGS) entry which is preliminary data.</text>
</comment>
<keyword evidence="3" id="KW-1185">Reference proteome</keyword>
<dbReference type="AlphaFoldDB" id="A0A8J3T4X3"/>
<dbReference type="EMBL" id="BOOK01000051">
    <property type="protein sequence ID" value="GII04501.1"/>
    <property type="molecule type" value="Genomic_DNA"/>
</dbReference>
<dbReference type="RefSeq" id="WP_203878748.1">
    <property type="nucleotide sequence ID" value="NZ_BOOK01000051.1"/>
</dbReference>
<dbReference type="Proteomes" id="UP000634476">
    <property type="component" value="Unassembled WGS sequence"/>
</dbReference>
<feature type="region of interest" description="Disordered" evidence="1">
    <location>
        <begin position="51"/>
        <end position="105"/>
    </location>
</feature>
<feature type="compositionally biased region" description="Basic and acidic residues" evidence="1">
    <location>
        <begin position="80"/>
        <end position="89"/>
    </location>
</feature>
<protein>
    <submittedName>
        <fullName evidence="2">Uncharacterized protein</fullName>
    </submittedName>
</protein>
<accession>A0A8J3T4X3</accession>
<evidence type="ECO:0000313" key="3">
    <source>
        <dbReference type="Proteomes" id="UP000634476"/>
    </source>
</evidence>
<evidence type="ECO:0000313" key="2">
    <source>
        <dbReference type="EMBL" id="GII04501.1"/>
    </source>
</evidence>